<organism evidence="2 3">
    <name type="scientific">Sphingobium yanoikuyae</name>
    <name type="common">Sphingomonas yanoikuyae</name>
    <dbReference type="NCBI Taxonomy" id="13690"/>
    <lineage>
        <taxon>Bacteria</taxon>
        <taxon>Pseudomonadati</taxon>
        <taxon>Pseudomonadota</taxon>
        <taxon>Alphaproteobacteria</taxon>
        <taxon>Sphingomonadales</taxon>
        <taxon>Sphingomonadaceae</taxon>
        <taxon>Sphingobium</taxon>
    </lineage>
</organism>
<name>A0A6P1GHV4_SPHYA</name>
<evidence type="ECO:0000313" key="3">
    <source>
        <dbReference type="Proteomes" id="UP000464086"/>
    </source>
</evidence>
<dbReference type="Proteomes" id="UP000464086">
    <property type="component" value="Chromosome"/>
</dbReference>
<accession>A0A6P1GHV4</accession>
<keyword evidence="1" id="KW-1133">Transmembrane helix</keyword>
<dbReference type="AlphaFoldDB" id="A0A6P1GHV4"/>
<feature type="transmembrane region" description="Helical" evidence="1">
    <location>
        <begin position="27"/>
        <end position="47"/>
    </location>
</feature>
<keyword evidence="1" id="KW-0812">Transmembrane</keyword>
<protein>
    <submittedName>
        <fullName evidence="2">Uncharacterized protein</fullName>
    </submittedName>
</protein>
<sequence>MNFLAVSIMTAILGGIGFYLGRDEVSSNASMLLTFQGIIAAAVLVRLNRGVPSLDWKAVKYDAVEKLLQRLEDIAKSYIAVVIINAISIFILIFIQFYNKPEYLYSEKVIMILSTIFGCLLGLLLGRMTHVVWLDLDIVRLQKAVILSAAESENKKTQILSASEKLSEMEKVRITAFPKKNESESGTQ</sequence>
<keyword evidence="1" id="KW-0472">Membrane</keyword>
<gene>
    <name evidence="2" type="ORF">GS397_12625</name>
</gene>
<dbReference type="EMBL" id="CP047218">
    <property type="protein sequence ID" value="QHD67793.1"/>
    <property type="molecule type" value="Genomic_DNA"/>
</dbReference>
<evidence type="ECO:0000313" key="2">
    <source>
        <dbReference type="EMBL" id="QHD67793.1"/>
    </source>
</evidence>
<evidence type="ECO:0000256" key="1">
    <source>
        <dbReference type="SAM" id="Phobius"/>
    </source>
</evidence>
<reference evidence="2 3" key="1">
    <citation type="submission" date="2019-12" db="EMBL/GenBank/DDBJ databases">
        <title>Functional and genomic insights into the Sphingobium yanoikuyae YC-JY1, a bacterium efficiently degrading bisphenol A.</title>
        <authorList>
            <person name="Jia Y."/>
            <person name="Li X."/>
            <person name="Wang J."/>
            <person name="Eltoukhy A."/>
            <person name="Lamraoui I."/>
            <person name="Yan Y."/>
        </authorList>
    </citation>
    <scope>NUCLEOTIDE SEQUENCE [LARGE SCALE GENOMIC DNA]</scope>
    <source>
        <strain evidence="2 3">YC-JY1</strain>
    </source>
</reference>
<feature type="transmembrane region" description="Helical" evidence="1">
    <location>
        <begin position="110"/>
        <end position="133"/>
    </location>
</feature>
<dbReference type="RefSeq" id="WP_159366640.1">
    <property type="nucleotide sequence ID" value="NZ_CP047218.1"/>
</dbReference>
<proteinExistence type="predicted"/>
<feature type="transmembrane region" description="Helical" evidence="1">
    <location>
        <begin position="78"/>
        <end position="98"/>
    </location>
</feature>